<dbReference type="InterPro" id="IPR036388">
    <property type="entry name" value="WH-like_DNA-bd_sf"/>
</dbReference>
<dbReference type="InterPro" id="IPR007627">
    <property type="entry name" value="RNA_pol_sigma70_r2"/>
</dbReference>
<dbReference type="Pfam" id="PF04542">
    <property type="entry name" value="Sigma70_r2"/>
    <property type="match status" value="1"/>
</dbReference>
<keyword evidence="3" id="KW-0731">Sigma factor</keyword>
<dbReference type="InterPro" id="IPR013324">
    <property type="entry name" value="RNA_pol_sigma_r3/r4-like"/>
</dbReference>
<sequence length="186" mass="21104">MRSLPTADDVRLRDGLVAGSEDSLAEVYDTYSPIVYGMALHMTRDRGAAEDITQEVFVDLWQRPERFDPHRAPLGGWLSMIARRRGIDWVRRRRTQENALLAGAYGEPDHHVEDAALVSVTYTHVRRAVAALPAPHRQAVLLAYYDGLTYREVARTLNIPESTAKWRLRNALHRIGERLTAEGIHP</sequence>
<evidence type="ECO:0000256" key="3">
    <source>
        <dbReference type="ARBA" id="ARBA00023082"/>
    </source>
</evidence>
<keyword evidence="4" id="KW-0804">Transcription</keyword>
<evidence type="ECO:0000259" key="6">
    <source>
        <dbReference type="Pfam" id="PF08281"/>
    </source>
</evidence>
<dbReference type="InterPro" id="IPR039425">
    <property type="entry name" value="RNA_pol_sigma-70-like"/>
</dbReference>
<dbReference type="Gene3D" id="1.10.10.10">
    <property type="entry name" value="Winged helix-like DNA-binding domain superfamily/Winged helix DNA-binding domain"/>
    <property type="match status" value="1"/>
</dbReference>
<dbReference type="PANTHER" id="PTHR43133:SF62">
    <property type="entry name" value="RNA POLYMERASE SIGMA FACTOR SIGZ"/>
    <property type="match status" value="1"/>
</dbReference>
<reference evidence="7" key="1">
    <citation type="submission" date="2022-11" db="EMBL/GenBank/DDBJ databases">
        <authorList>
            <person name="Somphong A."/>
            <person name="Phongsopitanun W."/>
        </authorList>
    </citation>
    <scope>NUCLEOTIDE SEQUENCE</scope>
    <source>
        <strain evidence="7">Pm04-4</strain>
    </source>
</reference>
<comment type="similarity">
    <text evidence="1">Belongs to the sigma-70 factor family. ECF subfamily.</text>
</comment>
<evidence type="ECO:0000256" key="1">
    <source>
        <dbReference type="ARBA" id="ARBA00010641"/>
    </source>
</evidence>
<dbReference type="CDD" id="cd06171">
    <property type="entry name" value="Sigma70_r4"/>
    <property type="match status" value="1"/>
</dbReference>
<dbReference type="PANTHER" id="PTHR43133">
    <property type="entry name" value="RNA POLYMERASE ECF-TYPE SIGMA FACTO"/>
    <property type="match status" value="1"/>
</dbReference>
<dbReference type="RefSeq" id="WP_267560554.1">
    <property type="nucleotide sequence ID" value="NZ_JAPNTZ010000001.1"/>
</dbReference>
<dbReference type="SUPFAM" id="SSF88659">
    <property type="entry name" value="Sigma3 and sigma4 domains of RNA polymerase sigma factors"/>
    <property type="match status" value="1"/>
</dbReference>
<dbReference type="SUPFAM" id="SSF88946">
    <property type="entry name" value="Sigma2 domain of RNA polymerase sigma factors"/>
    <property type="match status" value="1"/>
</dbReference>
<dbReference type="EMBL" id="JAPNTZ010000001">
    <property type="protein sequence ID" value="MCY1136780.1"/>
    <property type="molecule type" value="Genomic_DNA"/>
</dbReference>
<protein>
    <submittedName>
        <fullName evidence="7">Sigma-70 family RNA polymerase sigma factor</fullName>
    </submittedName>
</protein>
<keyword evidence="2" id="KW-0805">Transcription regulation</keyword>
<dbReference type="Pfam" id="PF08281">
    <property type="entry name" value="Sigma70_r4_2"/>
    <property type="match status" value="1"/>
</dbReference>
<dbReference type="InterPro" id="IPR014284">
    <property type="entry name" value="RNA_pol_sigma-70_dom"/>
</dbReference>
<organism evidence="7 8">
    <name type="scientific">Paractinoplanes pyxinae</name>
    <dbReference type="NCBI Taxonomy" id="2997416"/>
    <lineage>
        <taxon>Bacteria</taxon>
        <taxon>Bacillati</taxon>
        <taxon>Actinomycetota</taxon>
        <taxon>Actinomycetes</taxon>
        <taxon>Micromonosporales</taxon>
        <taxon>Micromonosporaceae</taxon>
        <taxon>Paractinoplanes</taxon>
    </lineage>
</organism>
<name>A0ABT4AST8_9ACTN</name>
<evidence type="ECO:0000313" key="7">
    <source>
        <dbReference type="EMBL" id="MCY1136780.1"/>
    </source>
</evidence>
<dbReference type="Gene3D" id="1.10.1740.10">
    <property type="match status" value="1"/>
</dbReference>
<evidence type="ECO:0000256" key="2">
    <source>
        <dbReference type="ARBA" id="ARBA00023015"/>
    </source>
</evidence>
<proteinExistence type="inferred from homology"/>
<accession>A0ABT4AST8</accession>
<dbReference type="InterPro" id="IPR013249">
    <property type="entry name" value="RNA_pol_sigma70_r4_t2"/>
</dbReference>
<dbReference type="NCBIfam" id="TIGR02937">
    <property type="entry name" value="sigma70-ECF"/>
    <property type="match status" value="1"/>
</dbReference>
<comment type="caution">
    <text evidence="7">The sequence shown here is derived from an EMBL/GenBank/DDBJ whole genome shotgun (WGS) entry which is preliminary data.</text>
</comment>
<evidence type="ECO:0000313" key="8">
    <source>
        <dbReference type="Proteomes" id="UP001151002"/>
    </source>
</evidence>
<dbReference type="InterPro" id="IPR013325">
    <property type="entry name" value="RNA_pol_sigma_r2"/>
</dbReference>
<evidence type="ECO:0000259" key="5">
    <source>
        <dbReference type="Pfam" id="PF04542"/>
    </source>
</evidence>
<dbReference type="Proteomes" id="UP001151002">
    <property type="component" value="Unassembled WGS sequence"/>
</dbReference>
<keyword evidence="8" id="KW-1185">Reference proteome</keyword>
<gene>
    <name evidence="7" type="ORF">OWR29_02135</name>
</gene>
<feature type="domain" description="RNA polymerase sigma-70 region 2" evidence="5">
    <location>
        <begin position="28"/>
        <end position="94"/>
    </location>
</feature>
<feature type="domain" description="RNA polymerase sigma factor 70 region 4 type 2" evidence="6">
    <location>
        <begin position="125"/>
        <end position="172"/>
    </location>
</feature>
<evidence type="ECO:0000256" key="4">
    <source>
        <dbReference type="ARBA" id="ARBA00023163"/>
    </source>
</evidence>